<gene>
    <name evidence="1" type="ORF">L9F63_001581</name>
</gene>
<protein>
    <submittedName>
        <fullName evidence="1">Uncharacterized protein</fullName>
    </submittedName>
</protein>
<accession>A0AAD8A3U2</accession>
<organism evidence="1 2">
    <name type="scientific">Diploptera punctata</name>
    <name type="common">Pacific beetle cockroach</name>
    <dbReference type="NCBI Taxonomy" id="6984"/>
    <lineage>
        <taxon>Eukaryota</taxon>
        <taxon>Metazoa</taxon>
        <taxon>Ecdysozoa</taxon>
        <taxon>Arthropoda</taxon>
        <taxon>Hexapoda</taxon>
        <taxon>Insecta</taxon>
        <taxon>Pterygota</taxon>
        <taxon>Neoptera</taxon>
        <taxon>Polyneoptera</taxon>
        <taxon>Dictyoptera</taxon>
        <taxon>Blattodea</taxon>
        <taxon>Blaberoidea</taxon>
        <taxon>Blaberidae</taxon>
        <taxon>Diplopterinae</taxon>
        <taxon>Diploptera</taxon>
    </lineage>
</organism>
<reference evidence="1" key="1">
    <citation type="journal article" date="2023" name="IScience">
        <title>Live-bearing cockroach genome reveals convergent evolutionary mechanisms linked to viviparity in insects and beyond.</title>
        <authorList>
            <person name="Fouks B."/>
            <person name="Harrison M.C."/>
            <person name="Mikhailova A.A."/>
            <person name="Marchal E."/>
            <person name="English S."/>
            <person name="Carruthers M."/>
            <person name="Jennings E.C."/>
            <person name="Chiamaka E.L."/>
            <person name="Frigard R.A."/>
            <person name="Pippel M."/>
            <person name="Attardo G.M."/>
            <person name="Benoit J.B."/>
            <person name="Bornberg-Bauer E."/>
            <person name="Tobe S.S."/>
        </authorList>
    </citation>
    <scope>NUCLEOTIDE SEQUENCE</scope>
    <source>
        <strain evidence="1">Stay&amp;Tobe</strain>
    </source>
</reference>
<sequence length="103" mass="11805">ISKLTLKDILTCIKSEICNLENIEESDWLFHLSSSSNWRGQVAHCCHVSNFPEANKQSLFFELFNLTSFKVGLSEKNVDEESKKTQYEKLTAKSAVMCKSLER</sequence>
<dbReference type="EMBL" id="JASPKZ010003854">
    <property type="protein sequence ID" value="KAJ9591858.1"/>
    <property type="molecule type" value="Genomic_DNA"/>
</dbReference>
<feature type="non-terminal residue" evidence="1">
    <location>
        <position position="103"/>
    </location>
</feature>
<dbReference type="AlphaFoldDB" id="A0AAD8A3U2"/>
<name>A0AAD8A3U2_DIPPU</name>
<keyword evidence="2" id="KW-1185">Reference proteome</keyword>
<comment type="caution">
    <text evidence="1">The sequence shown here is derived from an EMBL/GenBank/DDBJ whole genome shotgun (WGS) entry which is preliminary data.</text>
</comment>
<feature type="non-terminal residue" evidence="1">
    <location>
        <position position="1"/>
    </location>
</feature>
<evidence type="ECO:0000313" key="1">
    <source>
        <dbReference type="EMBL" id="KAJ9591858.1"/>
    </source>
</evidence>
<proteinExistence type="predicted"/>
<dbReference type="Proteomes" id="UP001233999">
    <property type="component" value="Unassembled WGS sequence"/>
</dbReference>
<evidence type="ECO:0000313" key="2">
    <source>
        <dbReference type="Proteomes" id="UP001233999"/>
    </source>
</evidence>
<reference evidence="1" key="2">
    <citation type="submission" date="2023-05" db="EMBL/GenBank/DDBJ databases">
        <authorList>
            <person name="Fouks B."/>
        </authorList>
    </citation>
    <scope>NUCLEOTIDE SEQUENCE</scope>
    <source>
        <strain evidence="1">Stay&amp;Tobe</strain>
        <tissue evidence="1">Testes</tissue>
    </source>
</reference>